<feature type="repeat" description="ANK" evidence="3">
    <location>
        <begin position="116"/>
        <end position="145"/>
    </location>
</feature>
<dbReference type="SUPFAM" id="SSF48403">
    <property type="entry name" value="Ankyrin repeat"/>
    <property type="match status" value="2"/>
</dbReference>
<feature type="repeat" description="ANK" evidence="3">
    <location>
        <begin position="15"/>
        <end position="47"/>
    </location>
</feature>
<accession>A0A6A7ATT7</accession>
<keyword evidence="1" id="KW-0677">Repeat</keyword>
<gene>
    <name evidence="4" type="ORF">T440DRAFT_405638</name>
</gene>
<evidence type="ECO:0000256" key="1">
    <source>
        <dbReference type="ARBA" id="ARBA00022737"/>
    </source>
</evidence>
<dbReference type="EMBL" id="MU006334">
    <property type="protein sequence ID" value="KAF2846473.1"/>
    <property type="molecule type" value="Genomic_DNA"/>
</dbReference>
<feature type="repeat" description="ANK" evidence="3">
    <location>
        <begin position="51"/>
        <end position="80"/>
    </location>
</feature>
<keyword evidence="5" id="KW-1185">Reference proteome</keyword>
<dbReference type="AlphaFoldDB" id="A0A6A7ATT7"/>
<evidence type="ECO:0000313" key="5">
    <source>
        <dbReference type="Proteomes" id="UP000799423"/>
    </source>
</evidence>
<feature type="repeat" description="ANK" evidence="3">
    <location>
        <begin position="179"/>
        <end position="211"/>
    </location>
</feature>
<dbReference type="Pfam" id="PF00023">
    <property type="entry name" value="Ank"/>
    <property type="match status" value="1"/>
</dbReference>
<dbReference type="SMART" id="SM00248">
    <property type="entry name" value="ANK"/>
    <property type="match status" value="12"/>
</dbReference>
<keyword evidence="2 3" id="KW-0040">ANK repeat</keyword>
<dbReference type="InterPro" id="IPR036770">
    <property type="entry name" value="Ankyrin_rpt-contain_sf"/>
</dbReference>
<feature type="repeat" description="ANK" evidence="3">
    <location>
        <begin position="81"/>
        <end position="115"/>
    </location>
</feature>
<dbReference type="OrthoDB" id="1577640at2759"/>
<dbReference type="PROSITE" id="PS50088">
    <property type="entry name" value="ANK_REPEAT"/>
    <property type="match status" value="6"/>
</dbReference>
<organism evidence="4 5">
    <name type="scientific">Plenodomus tracheiphilus IPT5</name>
    <dbReference type="NCBI Taxonomy" id="1408161"/>
    <lineage>
        <taxon>Eukaryota</taxon>
        <taxon>Fungi</taxon>
        <taxon>Dikarya</taxon>
        <taxon>Ascomycota</taxon>
        <taxon>Pezizomycotina</taxon>
        <taxon>Dothideomycetes</taxon>
        <taxon>Pleosporomycetidae</taxon>
        <taxon>Pleosporales</taxon>
        <taxon>Pleosporineae</taxon>
        <taxon>Leptosphaeriaceae</taxon>
        <taxon>Plenodomus</taxon>
    </lineage>
</organism>
<evidence type="ECO:0000256" key="2">
    <source>
        <dbReference type="ARBA" id="ARBA00023043"/>
    </source>
</evidence>
<dbReference type="Pfam" id="PF13857">
    <property type="entry name" value="Ank_5"/>
    <property type="match status" value="1"/>
</dbReference>
<protein>
    <submittedName>
        <fullName evidence="4">Ankyrin</fullName>
    </submittedName>
</protein>
<dbReference type="PANTHER" id="PTHR24198:SF165">
    <property type="entry name" value="ANKYRIN REPEAT-CONTAINING PROTEIN-RELATED"/>
    <property type="match status" value="1"/>
</dbReference>
<sequence>MLLDNKANINAQGGKYSNALQAASAAGHQGIVQLLLDNGADVNRQGGLYGNALNAAAAECRATIVKLLLENGAEVSRHDDRGRSVLHHATNTALCTHSLVEFLLSQGAPANTTNAENMNPLHYSVKFGHECIVRLLLNNGLSIDAGVYRKTCRRNTVKTDTPYPISVPGSKPNISCSPAGLTPLHFAALTGDSVMTEFLLKRGADPNVLSEYNESPMHLTLRTTLYGPKYADDWNDPYLRVECLSDFLDFEEDDIDAVYADIRTRREGVLDALLADVRTSLTIKDYQHEHPLHCVEYGRSGSESMVKKLVSRGANPFERNLKQQNALHLASRAGDHDAVAVLLGLGVEIALTDNKGLNALHHAARSGSHKTITVLLETAVATRPSLVVSKDTRGRNSLHHLLSRTSYFKQETLQLLLDNGVDGSELDASGNSPLASYFKDHWLGTNVDICQQLLSVKGSSLFVDREGRNLGHLCASSLECRVQILEILREHGVDLTRKDLQNRTILHCAAISGSITKESLHYLLHVVGVEMNAEDASGKTALQHAAEMAVKDHNPHMFDRKRWDRSMRLLLESDVSQAASRAIEG</sequence>
<dbReference type="InterPro" id="IPR002110">
    <property type="entry name" value="Ankyrin_rpt"/>
</dbReference>
<name>A0A6A7ATT7_9PLEO</name>
<dbReference type="Proteomes" id="UP000799423">
    <property type="component" value="Unassembled WGS sequence"/>
</dbReference>
<dbReference type="PROSITE" id="PS50297">
    <property type="entry name" value="ANK_REP_REGION"/>
    <property type="match status" value="4"/>
</dbReference>
<reference evidence="4" key="1">
    <citation type="submission" date="2020-01" db="EMBL/GenBank/DDBJ databases">
        <authorList>
            <consortium name="DOE Joint Genome Institute"/>
            <person name="Haridas S."/>
            <person name="Albert R."/>
            <person name="Binder M."/>
            <person name="Bloem J."/>
            <person name="Labutti K."/>
            <person name="Salamov A."/>
            <person name="Andreopoulos B."/>
            <person name="Baker S.E."/>
            <person name="Barry K."/>
            <person name="Bills G."/>
            <person name="Bluhm B.H."/>
            <person name="Cannon C."/>
            <person name="Castanera R."/>
            <person name="Culley D.E."/>
            <person name="Daum C."/>
            <person name="Ezra D."/>
            <person name="Gonzalez J.B."/>
            <person name="Henrissat B."/>
            <person name="Kuo A."/>
            <person name="Liang C."/>
            <person name="Lipzen A."/>
            <person name="Lutzoni F."/>
            <person name="Magnuson J."/>
            <person name="Mondo S."/>
            <person name="Nolan M."/>
            <person name="Ohm R."/>
            <person name="Pangilinan J."/>
            <person name="Park H.-J."/>
            <person name="Ramirez L."/>
            <person name="Alfaro M."/>
            <person name="Sun H."/>
            <person name="Tritt A."/>
            <person name="Yoshinaga Y."/>
            <person name="Zwiers L.-H."/>
            <person name="Turgeon B.G."/>
            <person name="Goodwin S.B."/>
            <person name="Spatafora J.W."/>
            <person name="Crous P.W."/>
            <person name="Grigoriev I.V."/>
        </authorList>
    </citation>
    <scope>NUCLEOTIDE SEQUENCE</scope>
    <source>
        <strain evidence="4">IPT5</strain>
    </source>
</reference>
<dbReference type="Pfam" id="PF12796">
    <property type="entry name" value="Ank_2"/>
    <property type="match status" value="3"/>
</dbReference>
<feature type="repeat" description="ANK" evidence="3">
    <location>
        <begin position="322"/>
        <end position="354"/>
    </location>
</feature>
<proteinExistence type="predicted"/>
<evidence type="ECO:0000256" key="3">
    <source>
        <dbReference type="PROSITE-ProRule" id="PRU00023"/>
    </source>
</evidence>
<dbReference type="PANTHER" id="PTHR24198">
    <property type="entry name" value="ANKYRIN REPEAT AND PROTEIN KINASE DOMAIN-CONTAINING PROTEIN"/>
    <property type="match status" value="1"/>
</dbReference>
<evidence type="ECO:0000313" key="4">
    <source>
        <dbReference type="EMBL" id="KAF2846473.1"/>
    </source>
</evidence>
<dbReference type="Gene3D" id="1.25.40.20">
    <property type="entry name" value="Ankyrin repeat-containing domain"/>
    <property type="match status" value="4"/>
</dbReference>